<dbReference type="Gene3D" id="3.40.630.10">
    <property type="entry name" value="Zn peptidases"/>
    <property type="match status" value="1"/>
</dbReference>
<dbReference type="AlphaFoldDB" id="A0AAE3E648"/>
<protein>
    <submittedName>
        <fullName evidence="1">Uncharacterized protein</fullName>
    </submittedName>
</protein>
<gene>
    <name evidence="1" type="ORF">LKD48_15225</name>
</gene>
<evidence type="ECO:0000313" key="1">
    <source>
        <dbReference type="EMBL" id="MCC2222952.1"/>
    </source>
</evidence>
<comment type="caution">
    <text evidence="1">The sequence shown here is derived from an EMBL/GenBank/DDBJ whole genome shotgun (WGS) entry which is preliminary data.</text>
</comment>
<reference evidence="1 2" key="1">
    <citation type="submission" date="2021-10" db="EMBL/GenBank/DDBJ databases">
        <title>Anaerobic single-cell dispensing facilitates the cultivation of human gut bacteria.</title>
        <authorList>
            <person name="Afrizal A."/>
        </authorList>
    </citation>
    <scope>NUCLEOTIDE SEQUENCE [LARGE SCALE GENOMIC DNA]</scope>
    <source>
        <strain evidence="1 2">CLA-AA-H224</strain>
    </source>
</reference>
<keyword evidence="2" id="KW-1185">Reference proteome</keyword>
<name>A0AAE3E648_9FIRM</name>
<dbReference type="EMBL" id="JAJEQN010000058">
    <property type="protein sequence ID" value="MCC2222952.1"/>
    <property type="molecule type" value="Genomic_DNA"/>
</dbReference>
<accession>A0AAE3E648</accession>
<dbReference type="RefSeq" id="WP_227102513.1">
    <property type="nucleotide sequence ID" value="NZ_JAJEQN010000058.1"/>
</dbReference>
<proteinExistence type="predicted"/>
<sequence length="150" mass="15993">MGAKVEIETMPGYLPTIPVDAPEELVEAAKLAAGDKYNVNVVDATSTPSGGSTDVGDVQHLQPVFTFNTGGAVGSGLHSVDFDVNDEELAYIVTAKIFALTAYRLLKGGAVAAKKLVDDYKPIFTKQEYIDFMESMISKKTGGAPVFEEE</sequence>
<dbReference type="SUPFAM" id="SSF53187">
    <property type="entry name" value="Zn-dependent exopeptidases"/>
    <property type="match status" value="1"/>
</dbReference>
<organism evidence="1 2">
    <name type="scientific">Anthropogastromicrobium aceti</name>
    <dbReference type="NCBI Taxonomy" id="2981768"/>
    <lineage>
        <taxon>Bacteria</taxon>
        <taxon>Bacillati</taxon>
        <taxon>Bacillota</taxon>
        <taxon>Clostridia</taxon>
        <taxon>Lachnospirales</taxon>
        <taxon>Lachnospiraceae</taxon>
        <taxon>Anthropogastromicrobium</taxon>
    </lineage>
</organism>
<dbReference type="Proteomes" id="UP001198200">
    <property type="component" value="Unassembled WGS sequence"/>
</dbReference>
<evidence type="ECO:0000313" key="2">
    <source>
        <dbReference type="Proteomes" id="UP001198200"/>
    </source>
</evidence>